<comment type="subcellular location">
    <subcellularLocation>
        <location evidence="5">Cytoplasm</location>
    </subcellularLocation>
    <subcellularLocation>
        <location evidence="5">Nucleus</location>
    </subcellularLocation>
</comment>
<dbReference type="HOGENOM" id="CLU_037460_1_2_1"/>
<dbReference type="AlphaFoldDB" id="A9SSV0"/>
<accession>A9SSV0</accession>
<dbReference type="Gramene" id="Pp3c8_16870V3.2">
    <property type="protein sequence ID" value="Pp3c8_16870V3.2"/>
    <property type="gene ID" value="Pp3c8_16870"/>
</dbReference>
<feature type="compositionally biased region" description="Basic and acidic residues" evidence="6">
    <location>
        <begin position="364"/>
        <end position="374"/>
    </location>
</feature>
<dbReference type="PANTHER" id="PTHR21231">
    <property type="entry name" value="XPA-BINDING PROTEIN 1-RELATED"/>
    <property type="match status" value="1"/>
</dbReference>
<evidence type="ECO:0000256" key="3">
    <source>
        <dbReference type="ARBA" id="ARBA00022801"/>
    </source>
</evidence>
<protein>
    <recommendedName>
        <fullName evidence="5">GPN-loop GTPase</fullName>
        <ecNumber evidence="5">3.6.5.-</ecNumber>
    </recommendedName>
</protein>
<dbReference type="GeneID" id="112285860"/>
<feature type="compositionally biased region" description="Acidic residues" evidence="6">
    <location>
        <begin position="335"/>
        <end position="363"/>
    </location>
</feature>
<dbReference type="GO" id="GO:0005737">
    <property type="term" value="C:cytoplasm"/>
    <property type="evidence" value="ECO:0007669"/>
    <property type="project" value="UniProtKB-SubCell"/>
</dbReference>
<feature type="region of interest" description="Disordered" evidence="6">
    <location>
        <begin position="311"/>
        <end position="374"/>
    </location>
</feature>
<evidence type="ECO:0000313" key="9">
    <source>
        <dbReference type="Proteomes" id="UP000006727"/>
    </source>
</evidence>
<dbReference type="eggNOG" id="KOG1532">
    <property type="taxonomic scope" value="Eukaryota"/>
</dbReference>
<comment type="function">
    <text evidence="5">Small GTPase required for proper nuclear import of RNA polymerase II (RNAPII). May act at an RNAP assembly step prior to nuclear import.</text>
</comment>
<dbReference type="Proteomes" id="UP000006727">
    <property type="component" value="Chromosome 8"/>
</dbReference>
<evidence type="ECO:0000256" key="5">
    <source>
        <dbReference type="RuleBase" id="RU365059"/>
    </source>
</evidence>
<dbReference type="SUPFAM" id="SSF52540">
    <property type="entry name" value="P-loop containing nucleoside triphosphate hydrolases"/>
    <property type="match status" value="1"/>
</dbReference>
<dbReference type="OrthoDB" id="243313at2759"/>
<dbReference type="RefSeq" id="XP_024382929.1">
    <property type="nucleotide sequence ID" value="XM_024527161.2"/>
</dbReference>
<dbReference type="GO" id="GO:0005634">
    <property type="term" value="C:nucleus"/>
    <property type="evidence" value="ECO:0007669"/>
    <property type="project" value="UniProtKB-SubCell"/>
</dbReference>
<evidence type="ECO:0000256" key="2">
    <source>
        <dbReference type="ARBA" id="ARBA00022741"/>
    </source>
</evidence>
<evidence type="ECO:0000313" key="8">
    <source>
        <dbReference type="EnsemblPlants" id="Pp3c8_16870V3.1"/>
    </source>
</evidence>
<dbReference type="PaxDb" id="3218-PP1S114_147V6.1"/>
<dbReference type="InterPro" id="IPR030230">
    <property type="entry name" value="Gpn1/Npa3/XAB1"/>
</dbReference>
<reference evidence="7 9" key="2">
    <citation type="journal article" date="2018" name="Plant J.">
        <title>The Physcomitrella patens chromosome-scale assembly reveals moss genome structure and evolution.</title>
        <authorList>
            <person name="Lang D."/>
            <person name="Ullrich K.K."/>
            <person name="Murat F."/>
            <person name="Fuchs J."/>
            <person name="Jenkins J."/>
            <person name="Haas F.B."/>
            <person name="Piednoel M."/>
            <person name="Gundlach H."/>
            <person name="Van Bel M."/>
            <person name="Meyberg R."/>
            <person name="Vives C."/>
            <person name="Morata J."/>
            <person name="Symeonidi A."/>
            <person name="Hiss M."/>
            <person name="Muchero W."/>
            <person name="Kamisugi Y."/>
            <person name="Saleh O."/>
            <person name="Blanc G."/>
            <person name="Decker E.L."/>
            <person name="van Gessel N."/>
            <person name="Grimwood J."/>
            <person name="Hayes R.D."/>
            <person name="Graham S.W."/>
            <person name="Gunter L.E."/>
            <person name="McDaniel S.F."/>
            <person name="Hoernstein S.N.W."/>
            <person name="Larsson A."/>
            <person name="Li F.W."/>
            <person name="Perroud P.F."/>
            <person name="Phillips J."/>
            <person name="Ranjan P."/>
            <person name="Rokshar D.S."/>
            <person name="Rothfels C.J."/>
            <person name="Schneider L."/>
            <person name="Shu S."/>
            <person name="Stevenson D.W."/>
            <person name="Thummler F."/>
            <person name="Tillich M."/>
            <person name="Villarreal Aguilar J.C."/>
            <person name="Widiez T."/>
            <person name="Wong G.K."/>
            <person name="Wymore A."/>
            <person name="Zhang Y."/>
            <person name="Zimmer A.D."/>
            <person name="Quatrano R.S."/>
            <person name="Mayer K.F.X."/>
            <person name="Goodstein D."/>
            <person name="Casacuberta J.M."/>
            <person name="Vandepoele K."/>
            <person name="Reski R."/>
            <person name="Cuming A.C."/>
            <person name="Tuskan G.A."/>
            <person name="Maumus F."/>
            <person name="Salse J."/>
            <person name="Schmutz J."/>
            <person name="Rensing S.A."/>
        </authorList>
    </citation>
    <scope>NUCLEOTIDE SEQUENCE [LARGE SCALE GENOMIC DNA]</scope>
    <source>
        <strain evidence="8 9">cv. Gransden 2004</strain>
    </source>
</reference>
<feature type="compositionally biased region" description="Basic and acidic residues" evidence="6">
    <location>
        <begin position="311"/>
        <end position="321"/>
    </location>
</feature>
<dbReference type="PANTHER" id="PTHR21231:SF8">
    <property type="entry name" value="GPN-LOOP GTPASE 1"/>
    <property type="match status" value="1"/>
</dbReference>
<keyword evidence="5" id="KW-0963">Cytoplasm</keyword>
<dbReference type="STRING" id="3218.A9SSV0"/>
<dbReference type="EnsemblPlants" id="Pp3c8_16870V3.3">
    <property type="protein sequence ID" value="Pp3c8_16870V3.3"/>
    <property type="gene ID" value="Pp3c8_16870"/>
</dbReference>
<organism evidence="7">
    <name type="scientific">Physcomitrium patens</name>
    <name type="common">Spreading-leaved earth moss</name>
    <name type="synonym">Physcomitrella patens</name>
    <dbReference type="NCBI Taxonomy" id="3218"/>
    <lineage>
        <taxon>Eukaryota</taxon>
        <taxon>Viridiplantae</taxon>
        <taxon>Streptophyta</taxon>
        <taxon>Embryophyta</taxon>
        <taxon>Bryophyta</taxon>
        <taxon>Bryophytina</taxon>
        <taxon>Bryopsida</taxon>
        <taxon>Funariidae</taxon>
        <taxon>Funariales</taxon>
        <taxon>Funariaceae</taxon>
        <taxon>Physcomitrium</taxon>
    </lineage>
</organism>
<dbReference type="InterPro" id="IPR004130">
    <property type="entry name" value="Gpn"/>
</dbReference>
<evidence type="ECO:0000256" key="6">
    <source>
        <dbReference type="SAM" id="MobiDB-lite"/>
    </source>
</evidence>
<sequence length="374" mass="41243">MDDTAEGKLQGKAADDSEEASSSSASSAPGNMVHKKPVVIIVIGMAGSGKTTLMQRLVSHLSTSKSRGYVLNLDPAVMSLPFSANIDIRDTVNYKNVMKEYHLGPNGGILTSLNLFATKFDEVVGLVEARAADLDYVLVDTPGQIEIFTWSASGAIVIEAFASCFPTVVTYVVDTPRSVNPVTFMSNMLYACGILYKTRLPLLLAFNKVDVVKHQFAVEWMDDFEAFQAAVEGDSSYSSSLSRSLCLVLDEFYKNLSNAGVSAVTGEGIEDFFHQVDKCADEYMESYRPDLEKRKAEKAQVEAKRREANMARLQKDLDDSKGQNVVLSAPRRMEDGDEEDELDEEEEEEEDDDDDANGEEERGDEVFREIGGRL</sequence>
<dbReference type="EnsemblPlants" id="Pp3c8_16870V3.4">
    <property type="protein sequence ID" value="Pp3c8_16870V3.4"/>
    <property type="gene ID" value="Pp3c8_16870"/>
</dbReference>
<dbReference type="Pfam" id="PF03029">
    <property type="entry name" value="ATP_bind_1"/>
    <property type="match status" value="1"/>
</dbReference>
<dbReference type="Gramene" id="Pp3c8_16870V3.4">
    <property type="protein sequence ID" value="Pp3c8_16870V3.4"/>
    <property type="gene ID" value="Pp3c8_16870"/>
</dbReference>
<dbReference type="GO" id="GO:0051301">
    <property type="term" value="P:cell division"/>
    <property type="evidence" value="ECO:0007669"/>
    <property type="project" value="EnsemblPlants"/>
</dbReference>
<name>A9SSV0_PHYPA</name>
<keyword evidence="3 5" id="KW-0378">Hydrolase</keyword>
<comment type="subunit">
    <text evidence="5">Binds to RNA polymerase II.</text>
</comment>
<dbReference type="GO" id="GO:0005525">
    <property type="term" value="F:GTP binding"/>
    <property type="evidence" value="ECO:0007669"/>
    <property type="project" value="UniProtKB-KW"/>
</dbReference>
<feature type="region of interest" description="Disordered" evidence="6">
    <location>
        <begin position="1"/>
        <end position="31"/>
    </location>
</feature>
<evidence type="ECO:0000313" key="7">
    <source>
        <dbReference type="EMBL" id="PNR49772.1"/>
    </source>
</evidence>
<dbReference type="KEGG" id="ppp:112285860"/>
<dbReference type="FunFam" id="3.40.50.300:FF:000817">
    <property type="entry name" value="GPN-loop GTPase 1"/>
    <property type="match status" value="1"/>
</dbReference>
<dbReference type="EnsemblPlants" id="Pp3c8_16870V3.1">
    <property type="protein sequence ID" value="Pp3c8_16870V3.1"/>
    <property type="gene ID" value="Pp3c8_16870"/>
</dbReference>
<dbReference type="EnsemblPlants" id="Pp3c8_16870V3.2">
    <property type="protein sequence ID" value="Pp3c8_16870V3.2"/>
    <property type="gene ID" value="Pp3c8_16870"/>
</dbReference>
<reference evidence="8" key="3">
    <citation type="submission" date="2020-12" db="UniProtKB">
        <authorList>
            <consortium name="EnsemblPlants"/>
        </authorList>
    </citation>
    <scope>IDENTIFICATION</scope>
</reference>
<dbReference type="GO" id="GO:0005874">
    <property type="term" value="C:microtubule"/>
    <property type="evidence" value="ECO:0007669"/>
    <property type="project" value="EnsemblPlants"/>
</dbReference>
<proteinExistence type="inferred from homology"/>
<dbReference type="OMA" id="MIIVFNK"/>
<dbReference type="Gramene" id="Pp3c8_16870V3.3">
    <property type="protein sequence ID" value="Pp3c8_16870V3.3"/>
    <property type="gene ID" value="Pp3c8_16870"/>
</dbReference>
<evidence type="ECO:0000256" key="1">
    <source>
        <dbReference type="ARBA" id="ARBA00005290"/>
    </source>
</evidence>
<evidence type="ECO:0000256" key="4">
    <source>
        <dbReference type="ARBA" id="ARBA00023134"/>
    </source>
</evidence>
<dbReference type="FunCoup" id="A9SSV0">
    <property type="interactions" value="3577"/>
</dbReference>
<dbReference type="EMBL" id="ABEU02000008">
    <property type="protein sequence ID" value="PNR49772.1"/>
    <property type="molecule type" value="Genomic_DNA"/>
</dbReference>
<keyword evidence="2 5" id="KW-0547">Nucleotide-binding</keyword>
<gene>
    <name evidence="8" type="primary">LOC112285860</name>
    <name evidence="7" type="ORF">PHYPA_011668</name>
</gene>
<dbReference type="Gramene" id="Pp3c8_16870V3.1">
    <property type="protein sequence ID" value="Pp3c8_16870V3.1"/>
    <property type="gene ID" value="Pp3c8_16870"/>
</dbReference>
<dbReference type="InterPro" id="IPR027417">
    <property type="entry name" value="P-loop_NTPase"/>
</dbReference>
<dbReference type="EC" id="3.6.5.-" evidence="5"/>
<keyword evidence="4 5" id="KW-0342">GTP-binding</keyword>
<dbReference type="GO" id="GO:0003924">
    <property type="term" value="F:GTPase activity"/>
    <property type="evidence" value="ECO:0000318"/>
    <property type="project" value="GO_Central"/>
</dbReference>
<dbReference type="CDD" id="cd17870">
    <property type="entry name" value="GPN1"/>
    <property type="match status" value="1"/>
</dbReference>
<dbReference type="Gene3D" id="3.40.50.300">
    <property type="entry name" value="P-loop containing nucleotide triphosphate hydrolases"/>
    <property type="match status" value="1"/>
</dbReference>
<keyword evidence="9" id="KW-1185">Reference proteome</keyword>
<reference evidence="7 9" key="1">
    <citation type="journal article" date="2008" name="Science">
        <title>The Physcomitrella genome reveals evolutionary insights into the conquest of land by plants.</title>
        <authorList>
            <person name="Rensing S."/>
            <person name="Lang D."/>
            <person name="Zimmer A."/>
            <person name="Terry A."/>
            <person name="Salamov A."/>
            <person name="Shapiro H."/>
            <person name="Nishiyama T."/>
            <person name="Perroud P.-F."/>
            <person name="Lindquist E."/>
            <person name="Kamisugi Y."/>
            <person name="Tanahashi T."/>
            <person name="Sakakibara K."/>
            <person name="Fujita T."/>
            <person name="Oishi K."/>
            <person name="Shin-I T."/>
            <person name="Kuroki Y."/>
            <person name="Toyoda A."/>
            <person name="Suzuki Y."/>
            <person name="Hashimoto A."/>
            <person name="Yamaguchi K."/>
            <person name="Sugano A."/>
            <person name="Kohara Y."/>
            <person name="Fujiyama A."/>
            <person name="Anterola A."/>
            <person name="Aoki S."/>
            <person name="Ashton N."/>
            <person name="Barbazuk W.B."/>
            <person name="Barker E."/>
            <person name="Bennetzen J."/>
            <person name="Bezanilla M."/>
            <person name="Blankenship R."/>
            <person name="Cho S.H."/>
            <person name="Dutcher S."/>
            <person name="Estelle M."/>
            <person name="Fawcett J.A."/>
            <person name="Gundlach H."/>
            <person name="Hanada K."/>
            <person name="Heyl A."/>
            <person name="Hicks K.A."/>
            <person name="Hugh J."/>
            <person name="Lohr M."/>
            <person name="Mayer K."/>
            <person name="Melkozernov A."/>
            <person name="Murata T."/>
            <person name="Nelson D."/>
            <person name="Pils B."/>
            <person name="Prigge M."/>
            <person name="Reiss B."/>
            <person name="Renner T."/>
            <person name="Rombauts S."/>
            <person name="Rushton P."/>
            <person name="Sanderfoot A."/>
            <person name="Schween G."/>
            <person name="Shiu S.-H."/>
            <person name="Stueber K."/>
            <person name="Theodoulou F.L."/>
            <person name="Tu H."/>
            <person name="Van de Peer Y."/>
            <person name="Verrier P.J."/>
            <person name="Waters E."/>
            <person name="Wood A."/>
            <person name="Yang L."/>
            <person name="Cove D."/>
            <person name="Cuming A."/>
            <person name="Hasebe M."/>
            <person name="Lucas S."/>
            <person name="Mishler D.B."/>
            <person name="Reski R."/>
            <person name="Grigoriev I."/>
            <person name="Quatrano R.S."/>
            <person name="Boore J.L."/>
        </authorList>
    </citation>
    <scope>NUCLEOTIDE SEQUENCE [LARGE SCALE GENOMIC DNA]</scope>
    <source>
        <strain evidence="8 9">cv. Gransden 2004</strain>
    </source>
</reference>
<comment type="similarity">
    <text evidence="1 5">Belongs to the GPN-loop GTPase family.</text>
</comment>